<sequence>MKKTENLSNENKKIKKVVIIIFITSLICGGSIIIIIILCKRHKIEQKGNLTILDSTESGVDDSIESDQEENGGNKGKSKGKGKGVLKQNEYGTLDLTRNQTSSKNMMHNTANPSQDDFFEQNEIDKRDAKFIFRCGRMIKRERGLFRNKITTTGPIEIATF</sequence>
<keyword evidence="2" id="KW-1133">Transmembrane helix</keyword>
<evidence type="ECO:0000256" key="2">
    <source>
        <dbReference type="SAM" id="Phobius"/>
    </source>
</evidence>
<proteinExistence type="predicted"/>
<evidence type="ECO:0000256" key="1">
    <source>
        <dbReference type="SAM" id="MobiDB-lite"/>
    </source>
</evidence>
<reference evidence="4" key="2">
    <citation type="submission" date="2015-07" db="EMBL/GenBank/DDBJ databases">
        <title>Contrasting host-pathogen interactions and genome evolution in two generalist and specialist microsporidian pathogens of mosquitoes.</title>
        <authorList>
            <consortium name="The Broad Institute Genomics Platform"/>
            <consortium name="The Broad Institute Genome Sequencing Center for Infectious Disease"/>
            <person name="Cuomo C.A."/>
            <person name="Sanscrainte N.D."/>
            <person name="Goldberg J.M."/>
            <person name="Heiman D."/>
            <person name="Young S."/>
            <person name="Zeng Q."/>
            <person name="Becnel J.J."/>
            <person name="Birren B.W."/>
        </authorList>
    </citation>
    <scope>NUCLEOTIDE SEQUENCE [LARGE SCALE GENOMIC DNA]</scope>
    <source>
        <strain evidence="4">USNM 41457</strain>
    </source>
</reference>
<dbReference type="VEuPathDB" id="MicrosporidiaDB:EDEG_02450"/>
<gene>
    <name evidence="3" type="ORF">EDEG_02450</name>
</gene>
<dbReference type="AlphaFoldDB" id="J9DPD0"/>
<keyword evidence="2" id="KW-0812">Transmembrane</keyword>
<comment type="caution">
    <text evidence="3">The sequence shown here is derived from an EMBL/GenBank/DDBJ whole genome shotgun (WGS) entry which is preliminary data.</text>
</comment>
<dbReference type="Proteomes" id="UP000003163">
    <property type="component" value="Unassembled WGS sequence"/>
</dbReference>
<keyword evidence="2" id="KW-0472">Membrane</keyword>
<feature type="region of interest" description="Disordered" evidence="1">
    <location>
        <begin position="60"/>
        <end position="86"/>
    </location>
</feature>
<dbReference type="EMBL" id="AFBI03000043">
    <property type="protein sequence ID" value="EJW03197.1"/>
    <property type="molecule type" value="Genomic_DNA"/>
</dbReference>
<keyword evidence="4" id="KW-1185">Reference proteome</keyword>
<organism evidence="3 4">
    <name type="scientific">Edhazardia aedis (strain USNM 41457)</name>
    <name type="common">Microsporidian parasite</name>
    <dbReference type="NCBI Taxonomy" id="1003232"/>
    <lineage>
        <taxon>Eukaryota</taxon>
        <taxon>Fungi</taxon>
        <taxon>Fungi incertae sedis</taxon>
        <taxon>Microsporidia</taxon>
        <taxon>Edhazardia</taxon>
    </lineage>
</organism>
<dbReference type="InParanoid" id="J9DPD0"/>
<dbReference type="HOGENOM" id="CLU_1643680_0_0_1"/>
<feature type="transmembrane region" description="Helical" evidence="2">
    <location>
        <begin position="17"/>
        <end position="39"/>
    </location>
</feature>
<reference evidence="3 4" key="1">
    <citation type="submission" date="2011-08" db="EMBL/GenBank/DDBJ databases">
        <authorList>
            <person name="Liu Z.J."/>
            <person name="Shi F.L."/>
            <person name="Lu J.Q."/>
            <person name="Li M."/>
            <person name="Wang Z.L."/>
        </authorList>
    </citation>
    <scope>NUCLEOTIDE SEQUENCE [LARGE SCALE GENOMIC DNA]</scope>
    <source>
        <strain evidence="3 4">USNM 41457</strain>
    </source>
</reference>
<evidence type="ECO:0000313" key="4">
    <source>
        <dbReference type="Proteomes" id="UP000003163"/>
    </source>
</evidence>
<accession>J9DPD0</accession>
<name>J9DPD0_EDHAE</name>
<feature type="compositionally biased region" description="Acidic residues" evidence="1">
    <location>
        <begin position="60"/>
        <end position="70"/>
    </location>
</feature>
<protein>
    <submittedName>
        <fullName evidence="3">Uncharacterized protein</fullName>
    </submittedName>
</protein>
<evidence type="ECO:0000313" key="3">
    <source>
        <dbReference type="EMBL" id="EJW03197.1"/>
    </source>
</evidence>